<evidence type="ECO:0000313" key="25">
    <source>
        <dbReference type="Proteomes" id="UP000041394"/>
    </source>
</evidence>
<dbReference type="Proteomes" id="UP000038622">
    <property type="component" value="Unassembled WGS sequence"/>
</dbReference>
<evidence type="ECO:0000313" key="21">
    <source>
        <dbReference type="EMBL" id="CRF40526.1"/>
    </source>
</evidence>
<dbReference type="PANTHER" id="PTHR32282:SF11">
    <property type="entry name" value="PENICILLIN-BINDING PROTEIN 1B"/>
    <property type="match status" value="1"/>
</dbReference>
<keyword evidence="11" id="KW-0133">Cell shape</keyword>
<comment type="catalytic activity">
    <reaction evidence="17">
        <text>[GlcNAc-(1-&gt;4)-Mur2Ac(oyl-L-Ala-gamma-D-Glu-L-Lys-D-Ala-D-Ala)](n)-di-trans,octa-cis-undecaprenyl diphosphate + beta-D-GlcNAc-(1-&gt;4)-Mur2Ac(oyl-L-Ala-gamma-D-Glu-L-Lys-D-Ala-D-Ala)-di-trans,octa-cis-undecaprenyl diphosphate = [GlcNAc-(1-&gt;4)-Mur2Ac(oyl-L-Ala-gamma-D-Glu-L-Lys-D-Ala-D-Ala)](n+1)-di-trans,octa-cis-undecaprenyl diphosphate + di-trans,octa-cis-undecaprenyl diphosphate + H(+)</text>
        <dbReference type="Rhea" id="RHEA:23708"/>
        <dbReference type="Rhea" id="RHEA-COMP:9602"/>
        <dbReference type="Rhea" id="RHEA-COMP:9603"/>
        <dbReference type="ChEBI" id="CHEBI:15378"/>
        <dbReference type="ChEBI" id="CHEBI:58405"/>
        <dbReference type="ChEBI" id="CHEBI:60033"/>
        <dbReference type="ChEBI" id="CHEBI:78435"/>
        <dbReference type="EC" id="2.4.99.28"/>
    </reaction>
</comment>
<reference evidence="25 26" key="2">
    <citation type="submission" date="2014-12" db="EMBL/GenBank/DDBJ databases">
        <authorList>
            <person name="Jaenicke S."/>
        </authorList>
    </citation>
    <scope>NUCLEOTIDE SEQUENCE [LARGE SCALE GENOMIC DNA]</scope>
</reference>
<dbReference type="InterPro" id="IPR001264">
    <property type="entry name" value="Glyco_trans_51"/>
</dbReference>
<dbReference type="GO" id="GO:0008955">
    <property type="term" value="F:peptidoglycan glycosyltransferase activity"/>
    <property type="evidence" value="ECO:0007669"/>
    <property type="project" value="UniProtKB-EC"/>
</dbReference>
<keyword evidence="9 22" id="KW-0808">Transferase</keyword>
<comment type="similarity">
    <text evidence="4">In the N-terminal section; belongs to the glycosyltransferase 51 family.</text>
</comment>
<dbReference type="InterPro" id="IPR023346">
    <property type="entry name" value="Lysozyme-like_dom_sf"/>
</dbReference>
<evidence type="ECO:0000256" key="8">
    <source>
        <dbReference type="ARBA" id="ARBA00022676"/>
    </source>
</evidence>
<evidence type="ECO:0000256" key="17">
    <source>
        <dbReference type="ARBA" id="ARBA00049902"/>
    </source>
</evidence>
<dbReference type="InterPro" id="IPR036950">
    <property type="entry name" value="PBP_transglycosylase"/>
</dbReference>
<evidence type="ECO:0000256" key="5">
    <source>
        <dbReference type="ARBA" id="ARBA00022475"/>
    </source>
</evidence>
<evidence type="ECO:0000256" key="1">
    <source>
        <dbReference type="ARBA" id="ARBA00004236"/>
    </source>
</evidence>
<dbReference type="STRING" id="1578720.HAL011_02870"/>
<evidence type="ECO:0000259" key="19">
    <source>
        <dbReference type="Pfam" id="PF00905"/>
    </source>
</evidence>
<dbReference type="GO" id="GO:0009002">
    <property type="term" value="F:serine-type D-Ala-D-Ala carboxypeptidase activity"/>
    <property type="evidence" value="ECO:0007669"/>
    <property type="project" value="UniProtKB-EC"/>
</dbReference>
<dbReference type="GO" id="GO:0030288">
    <property type="term" value="C:outer membrane-bounded periplasmic space"/>
    <property type="evidence" value="ECO:0007669"/>
    <property type="project" value="TreeGrafter"/>
</dbReference>
<evidence type="ECO:0000256" key="6">
    <source>
        <dbReference type="ARBA" id="ARBA00022645"/>
    </source>
</evidence>
<dbReference type="GO" id="GO:0009252">
    <property type="term" value="P:peptidoglycan biosynthetic process"/>
    <property type="evidence" value="ECO:0007669"/>
    <property type="project" value="UniProtKB-UniPathway"/>
</dbReference>
<dbReference type="SUPFAM" id="SSF56601">
    <property type="entry name" value="beta-lactamase/transpeptidase-like"/>
    <property type="match status" value="1"/>
</dbReference>
<evidence type="ECO:0000313" key="26">
    <source>
        <dbReference type="Proteomes" id="UP000045175"/>
    </source>
</evidence>
<keyword evidence="24" id="KW-1185">Reference proteome</keyword>
<dbReference type="Pfam" id="PF00912">
    <property type="entry name" value="Transgly"/>
    <property type="match status" value="1"/>
</dbReference>
<evidence type="ECO:0000256" key="7">
    <source>
        <dbReference type="ARBA" id="ARBA00022670"/>
    </source>
</evidence>
<dbReference type="Pfam" id="PF00905">
    <property type="entry name" value="Transpeptidase"/>
    <property type="match status" value="1"/>
</dbReference>
<dbReference type="FunFam" id="1.10.3810.10:FF:000001">
    <property type="entry name" value="Penicillin-binding protein 1A"/>
    <property type="match status" value="1"/>
</dbReference>
<comment type="pathway">
    <text evidence="2">Cell wall biogenesis; peptidoglycan biosynthesis.</text>
</comment>
<dbReference type="Proteomes" id="UP000045175">
    <property type="component" value="Unassembled WGS sequence"/>
</dbReference>
<keyword evidence="5" id="KW-1003">Cell membrane</keyword>
<sequence>MQILKKVLWVLFILPMVLGGVFGSGYVFYLWQEASKDIQRVVDYKPDLTTQILDTKGRLIANIYDKEFRVYAHFNEIPPRMVEALLAVEDTLFFEHNGVNLDAIIRAFIKNLRNQKYAEGGSTLTQQLVKNMLLTRAKTLDRKLKEMILSLKLERALSKEQILERYFNQTFFGHGFYGIKTAALGYFKKPLVLLSLKEIAMLVALPRAPSFYDPTRRLEFSLARANSIVKRMYDLGWISQQEMDTALNEVPKVYHTTLTQNVAPYVVDEVVRTLNFLPDLKTGGYTIKLYIDLDYQKFARDSLRLGYANTLKKLGKSEDDTLNGAIVVTETNSGHVLALVGGVDHHRSAFNRATQAKRQFGSAVKPFIYQVAFDNGLTSASLIPDMARSFNNRNGATPQQRHWRPRNYNRKVNGLVTLKQALTHSLNLATINLVDYVGFDTIYRGLSSFGFEDLPKNMSIALGSFGISPLEASMQYSLFSNYGSILEPALIESITDSRGQDKALKLITPKNILNASEAFLTLSVLQNVVERGTGHEAQVPGLEIAGKTGTSNNDVDAWFCGFSPSLQAVVWFGRDDNTSIGRAMTGGMVAAPVFGDFMKKALKFDPNLKRRFEIPEGVIARRINGETYYTLKGAAIPNQSQSAAPLLF</sequence>
<keyword evidence="18" id="KW-1133">Transmembrane helix</keyword>
<feature type="domain" description="Penicillin-binding protein transpeptidase" evidence="19">
    <location>
        <begin position="324"/>
        <end position="599"/>
    </location>
</feature>
<dbReference type="InterPro" id="IPR050396">
    <property type="entry name" value="Glycosyltr_51/Transpeptidase"/>
</dbReference>
<dbReference type="GO" id="GO:0008360">
    <property type="term" value="P:regulation of cell shape"/>
    <property type="evidence" value="ECO:0007669"/>
    <property type="project" value="UniProtKB-KW"/>
</dbReference>
<dbReference type="Proteomes" id="UP000041394">
    <property type="component" value="Unassembled WGS sequence"/>
</dbReference>
<evidence type="ECO:0000256" key="3">
    <source>
        <dbReference type="ARBA" id="ARBA00007090"/>
    </source>
</evidence>
<dbReference type="AlphaFoldDB" id="A0A0K2X473"/>
<dbReference type="SUPFAM" id="SSF53955">
    <property type="entry name" value="Lysozyme-like"/>
    <property type="match status" value="1"/>
</dbReference>
<dbReference type="InterPro" id="IPR001460">
    <property type="entry name" value="PCN-bd_Tpept"/>
</dbReference>
<dbReference type="EC" id="2.4.1.129" evidence="22"/>
<gene>
    <name evidence="21" type="ORF">HAL011_02870</name>
    <name evidence="22" type="ORF">HAL013_00990</name>
    <name evidence="23" type="ORF">HAL09_13510</name>
</gene>
<evidence type="ECO:0000256" key="16">
    <source>
        <dbReference type="ARBA" id="ARBA00034000"/>
    </source>
</evidence>
<evidence type="ECO:0000256" key="9">
    <source>
        <dbReference type="ARBA" id="ARBA00022679"/>
    </source>
</evidence>
<keyword evidence="14" id="KW-0511">Multifunctional enzyme</keyword>
<dbReference type="InterPro" id="IPR012338">
    <property type="entry name" value="Beta-lactam/transpept-like"/>
</dbReference>
<evidence type="ECO:0000313" key="22">
    <source>
        <dbReference type="EMBL" id="CRF41950.1"/>
    </source>
</evidence>
<keyword evidence="8 22" id="KW-0328">Glycosyltransferase</keyword>
<evidence type="ECO:0000256" key="11">
    <source>
        <dbReference type="ARBA" id="ARBA00022960"/>
    </source>
</evidence>
<evidence type="ECO:0000256" key="12">
    <source>
        <dbReference type="ARBA" id="ARBA00022984"/>
    </source>
</evidence>
<evidence type="ECO:0000313" key="24">
    <source>
        <dbReference type="Proteomes" id="UP000038622"/>
    </source>
</evidence>
<dbReference type="GO" id="GO:0006508">
    <property type="term" value="P:proteolysis"/>
    <property type="evidence" value="ECO:0007669"/>
    <property type="project" value="UniProtKB-KW"/>
</dbReference>
<evidence type="ECO:0000256" key="4">
    <source>
        <dbReference type="ARBA" id="ARBA00007739"/>
    </source>
</evidence>
<reference evidence="22" key="1">
    <citation type="submission" date="2014-12" db="EMBL/GenBank/DDBJ databases">
        <title>Whole genome sequences of four Staphylococcus schleiferi canine isolates.</title>
        <authorList>
            <person name="Misic A.M."/>
            <person name="Cain C."/>
            <person name="Morris D.O."/>
            <person name="Rankin S."/>
            <person name="Beiting D."/>
        </authorList>
    </citation>
    <scope>NUCLEOTIDE SEQUENCE</scope>
    <source>
        <strain evidence="21">ASB11</strain>
        <strain evidence="22">ASB13</strain>
        <strain evidence="23">ASB9</strain>
    </source>
</reference>
<accession>A0A0K2X473</accession>
<keyword evidence="18" id="KW-0812">Transmembrane</keyword>
<reference evidence="24" key="3">
    <citation type="submission" date="2014-12" db="EMBL/GenBank/DDBJ databases">
        <authorList>
            <person name="Smet A."/>
        </authorList>
    </citation>
    <scope>NUCLEOTIDE SEQUENCE [LARGE SCALE GENOMIC DNA]</scope>
</reference>
<dbReference type="Gene3D" id="1.10.3810.10">
    <property type="entry name" value="Biosynthetic peptidoglycan transglycosylase-like"/>
    <property type="match status" value="1"/>
</dbReference>
<dbReference type="UniPathway" id="UPA00219"/>
<keyword evidence="13 18" id="KW-0472">Membrane</keyword>
<evidence type="ECO:0000256" key="14">
    <source>
        <dbReference type="ARBA" id="ARBA00023268"/>
    </source>
</evidence>
<feature type="domain" description="Glycosyl transferase family 51" evidence="20">
    <location>
        <begin position="57"/>
        <end position="232"/>
    </location>
</feature>
<dbReference type="GO" id="GO:0008658">
    <property type="term" value="F:penicillin binding"/>
    <property type="evidence" value="ECO:0007669"/>
    <property type="project" value="InterPro"/>
</dbReference>
<keyword evidence="7" id="KW-0645">Protease</keyword>
<keyword evidence="12" id="KW-0573">Peptidoglycan synthesis</keyword>
<keyword evidence="6" id="KW-0121">Carboxypeptidase</keyword>
<keyword evidence="10" id="KW-0378">Hydrolase</keyword>
<keyword evidence="15" id="KW-0961">Cell wall biogenesis/degradation</keyword>
<dbReference type="GO" id="GO:0005886">
    <property type="term" value="C:plasma membrane"/>
    <property type="evidence" value="ECO:0007669"/>
    <property type="project" value="UniProtKB-SubCell"/>
</dbReference>
<comment type="similarity">
    <text evidence="3">In the C-terminal section; belongs to the transpeptidase family.</text>
</comment>
<organism evidence="22 26">
    <name type="scientific">Helicobacter ailurogastricus</name>
    <dbReference type="NCBI Taxonomy" id="1578720"/>
    <lineage>
        <taxon>Bacteria</taxon>
        <taxon>Pseudomonadati</taxon>
        <taxon>Campylobacterota</taxon>
        <taxon>Epsilonproteobacteria</taxon>
        <taxon>Campylobacterales</taxon>
        <taxon>Helicobacteraceae</taxon>
        <taxon>Helicobacter</taxon>
    </lineage>
</organism>
<dbReference type="Gene3D" id="3.40.710.10">
    <property type="entry name" value="DD-peptidase/beta-lactamase superfamily"/>
    <property type="match status" value="1"/>
</dbReference>
<dbReference type="EMBL" id="CDMN01000056">
    <property type="protein sequence ID" value="CRF44741.1"/>
    <property type="molecule type" value="Genomic_DNA"/>
</dbReference>
<evidence type="ECO:0000259" key="20">
    <source>
        <dbReference type="Pfam" id="PF00912"/>
    </source>
</evidence>
<dbReference type="NCBIfam" id="TIGR02074">
    <property type="entry name" value="PBP_1a_fam"/>
    <property type="match status" value="1"/>
</dbReference>
<dbReference type="EMBL" id="CDMH01000006">
    <property type="protein sequence ID" value="CRF41950.1"/>
    <property type="molecule type" value="Genomic_DNA"/>
</dbReference>
<dbReference type="PANTHER" id="PTHR32282">
    <property type="entry name" value="BINDING PROTEIN TRANSPEPTIDASE, PUTATIVE-RELATED"/>
    <property type="match status" value="1"/>
</dbReference>
<evidence type="ECO:0000313" key="23">
    <source>
        <dbReference type="EMBL" id="CRF44741.1"/>
    </source>
</evidence>
<evidence type="ECO:0000256" key="13">
    <source>
        <dbReference type="ARBA" id="ARBA00023136"/>
    </source>
</evidence>
<evidence type="ECO:0000256" key="18">
    <source>
        <dbReference type="SAM" id="Phobius"/>
    </source>
</evidence>
<dbReference type="GO" id="GO:0071555">
    <property type="term" value="P:cell wall organization"/>
    <property type="evidence" value="ECO:0007669"/>
    <property type="project" value="UniProtKB-KW"/>
</dbReference>
<evidence type="ECO:0000256" key="10">
    <source>
        <dbReference type="ARBA" id="ARBA00022801"/>
    </source>
</evidence>
<dbReference type="RefSeq" id="WP_053940644.1">
    <property type="nucleotide sequence ID" value="NZ_CDMH01000006.1"/>
</dbReference>
<proteinExistence type="inferred from homology"/>
<evidence type="ECO:0000256" key="15">
    <source>
        <dbReference type="ARBA" id="ARBA00023316"/>
    </source>
</evidence>
<name>A0A0K2X473_9HELI</name>
<protein>
    <submittedName>
        <fullName evidence="22">Multimodular transpeptidase-transglycosylase</fullName>
        <ecNumber evidence="22">2.4.1.129</ecNumber>
    </submittedName>
</protein>
<comment type="subcellular location">
    <subcellularLocation>
        <location evidence="1">Cell membrane</location>
    </subcellularLocation>
</comment>
<dbReference type="EMBL" id="CDML01000009">
    <property type="protein sequence ID" value="CRF40526.1"/>
    <property type="molecule type" value="Genomic_DNA"/>
</dbReference>
<feature type="transmembrane region" description="Helical" evidence="18">
    <location>
        <begin position="7"/>
        <end position="31"/>
    </location>
</feature>
<evidence type="ECO:0000256" key="2">
    <source>
        <dbReference type="ARBA" id="ARBA00004752"/>
    </source>
</evidence>
<comment type="catalytic activity">
    <reaction evidence="16">
        <text>Preferential cleavage: (Ac)2-L-Lys-D-Ala-|-D-Ala. Also transpeptidation of peptidyl-alanyl moieties that are N-acyl substituents of D-alanine.</text>
        <dbReference type="EC" id="3.4.16.4"/>
    </reaction>
</comment>